<dbReference type="GO" id="GO:0000287">
    <property type="term" value="F:magnesium ion binding"/>
    <property type="evidence" value="ECO:0007669"/>
    <property type="project" value="UniProtKB-UniRule"/>
</dbReference>
<dbReference type="HAMAP" id="MF_02111">
    <property type="entry name" value="Pup_ligase"/>
    <property type="match status" value="1"/>
</dbReference>
<keyword evidence="1" id="KW-0833">Ubl conjugation pathway</keyword>
<feature type="binding site" evidence="1">
    <location>
        <position position="14"/>
    </location>
    <ligand>
        <name>Mg(2+)</name>
        <dbReference type="ChEBI" id="CHEBI:18420"/>
    </ligand>
</feature>
<dbReference type="GO" id="GO:0005524">
    <property type="term" value="F:ATP binding"/>
    <property type="evidence" value="ECO:0007669"/>
    <property type="project" value="UniProtKB-UniRule"/>
</dbReference>
<dbReference type="RefSeq" id="WP_128889848.1">
    <property type="nucleotide sequence ID" value="NZ_BMCX01000001.1"/>
</dbReference>
<keyword evidence="1" id="KW-0479">Metal-binding</keyword>
<feature type="binding site" evidence="1">
    <location>
        <position position="59"/>
    </location>
    <ligand>
        <name>ATP</name>
        <dbReference type="ChEBI" id="CHEBI:30616"/>
    </ligand>
</feature>
<feature type="binding site" evidence="1">
    <location>
        <position position="428"/>
    </location>
    <ligand>
        <name>ATP</name>
        <dbReference type="ChEBI" id="CHEBI:30616"/>
    </ligand>
</feature>
<evidence type="ECO:0000256" key="1">
    <source>
        <dbReference type="HAMAP-Rule" id="MF_02111"/>
    </source>
</evidence>
<evidence type="ECO:0000313" key="4">
    <source>
        <dbReference type="Proteomes" id="UP000288929"/>
    </source>
</evidence>
<accession>A0A410W8W7</accession>
<dbReference type="PIRSF" id="PIRSF018077">
    <property type="entry name" value="UCP018077"/>
    <property type="match status" value="1"/>
</dbReference>
<dbReference type="AlphaFoldDB" id="A0A410W8W7"/>
<dbReference type="PANTHER" id="PTHR42307">
    <property type="entry name" value="PUP DEAMIDASE/DEPUPYLASE"/>
    <property type="match status" value="1"/>
</dbReference>
<comment type="similarity">
    <text evidence="1">Belongs to the Pup ligase/Pup deamidase family. Pup-conjugating enzyme subfamily.</text>
</comment>
<dbReference type="NCBIfam" id="TIGR03686">
    <property type="entry name" value="pupylate_PafA"/>
    <property type="match status" value="1"/>
</dbReference>
<comment type="function">
    <text evidence="1">Catalyzes the covalent attachment of the prokaryotic ubiquitin-like protein modifier Pup to the proteasomal substrate proteins, thereby targeting them for proteasomal degradation. This tagging system is termed pupylation. The ligation reaction involves the side-chain carboxylate of the C-terminal glutamate of Pup and the side-chain amino group of a substrate lysine.</text>
</comment>
<dbReference type="Pfam" id="PF03136">
    <property type="entry name" value="Pup_ligase"/>
    <property type="match status" value="1"/>
</dbReference>
<evidence type="ECO:0000313" key="3">
    <source>
        <dbReference type="EMBL" id="QAU52388.1"/>
    </source>
</evidence>
<feature type="binding site" evidence="1">
    <location>
        <position position="69"/>
    </location>
    <ligand>
        <name>Mg(2+)</name>
        <dbReference type="ChEBI" id="CHEBI:18420"/>
    </ligand>
</feature>
<reference evidence="3 4" key="1">
    <citation type="submission" date="2019-01" db="EMBL/GenBank/DDBJ databases">
        <authorList>
            <person name="Ruckert C."/>
            <person name="Busche T."/>
            <person name="Kalinowski J."/>
        </authorList>
    </citation>
    <scope>NUCLEOTIDE SEQUENCE [LARGE SCALE GENOMIC DNA]</scope>
    <source>
        <strain evidence="3 4">136/3</strain>
    </source>
</reference>
<feature type="active site" description="Proton acceptor" evidence="1">
    <location>
        <position position="63"/>
    </location>
</feature>
<dbReference type="PANTHER" id="PTHR42307:SF3">
    <property type="entry name" value="PUP--PROTEIN LIGASE"/>
    <property type="match status" value="1"/>
</dbReference>
<dbReference type="InterPro" id="IPR022279">
    <property type="entry name" value="Pup_ligase"/>
</dbReference>
<feature type="binding site" evidence="1">
    <location>
        <position position="72"/>
    </location>
    <ligand>
        <name>ATP</name>
        <dbReference type="ChEBI" id="CHEBI:30616"/>
    </ligand>
</feature>
<dbReference type="GO" id="GO:0019787">
    <property type="term" value="F:ubiquitin-like protein transferase activity"/>
    <property type="evidence" value="ECO:0007669"/>
    <property type="project" value="UniProtKB-UniRule"/>
</dbReference>
<comment type="catalytic activity">
    <reaction evidence="1">
        <text>ATP + [prokaryotic ubiquitin-like protein]-L-glutamate + [protein]-L-lysine = ADP + phosphate + N(6)-([prokaryotic ubiquitin-like protein]-gamma-L-glutamyl)-[protein]-L-lysine.</text>
        <dbReference type="EC" id="6.3.1.19"/>
    </reaction>
</comment>
<keyword evidence="1" id="KW-0460">Magnesium</keyword>
<dbReference type="UniPathway" id="UPA00997"/>
<comment type="pathway">
    <text evidence="1">Protein modification; protein pupylation.</text>
</comment>
<proteinExistence type="inferred from homology"/>
<keyword evidence="4" id="KW-1185">Reference proteome</keyword>
<sequence length="476" mass="52980">MSQQVFARRVTGVETEYGITCVHDGGEKCLPAEEIARYMFRPVVDKWSSSNVFLENGARLYLDVGSHPEVATAECDTLAGLIAQERAGDRIVDDLARQAEAKLAKESIGGRVYLLKNNLDSFGNSYGCHENYLVGRSAVLKTLGQQLLPFLITRQLICGAGSIQDGRFQISQRADHVWEGVSSATTRSRPIINTRDEPHADSHRFRRLHVIVGDSNMSETSMALKVGATHLVLEMIEAGIALPVDALAQEMQAIRDISRDTTGRVEVALADGSTLSALEIQRRYCRAAQQWLEQRPDQGTPTEEMRKVVALWTKVLDAIEAGDLDAISTEVDWAIKLKLLRQFQQRLGLEQEDFNHPKLQQIDLAYHDIRPGRGLFLTLEAKGTLARWIDDAAIERAMNNAPTTTRAALRGAFLSQAQRLDAPVACDWVRLKVLRPEPQIVELSDPLQAHSDQVTNLLEYMRTHHGQKAEDGSETL</sequence>
<name>A0A410W8W7_9CORY</name>
<evidence type="ECO:0000256" key="2">
    <source>
        <dbReference type="NCBIfam" id="TIGR03686"/>
    </source>
</evidence>
<dbReference type="EC" id="6.3.1.19" evidence="1 2"/>
<protein>
    <recommendedName>
        <fullName evidence="1 2">Pup--protein ligase</fullName>
        <ecNumber evidence="1 2">6.3.1.19</ecNumber>
    </recommendedName>
    <alternativeName>
        <fullName evidence="1">Proteasome accessory factor A</fullName>
    </alternativeName>
    <alternativeName>
        <fullName evidence="1">Pup-conjugating enzyme</fullName>
    </alternativeName>
</protein>
<dbReference type="OrthoDB" id="9760627at2"/>
<organism evidence="3 4">
    <name type="scientific">Corynebacterium pelargi</name>
    <dbReference type="NCBI Taxonomy" id="1471400"/>
    <lineage>
        <taxon>Bacteria</taxon>
        <taxon>Bacillati</taxon>
        <taxon>Actinomycetota</taxon>
        <taxon>Actinomycetes</taxon>
        <taxon>Mycobacteriales</taxon>
        <taxon>Corynebacteriaceae</taxon>
        <taxon>Corynebacterium</taxon>
    </lineage>
</organism>
<dbReference type="UniPathway" id="UPA00998"/>
<dbReference type="Proteomes" id="UP000288929">
    <property type="component" value="Chromosome"/>
</dbReference>
<comment type="pathway">
    <text evidence="1">Protein degradation; proteasomal Pup-dependent pathway.</text>
</comment>
<dbReference type="GO" id="GO:0070490">
    <property type="term" value="P:protein pupylation"/>
    <property type="evidence" value="ECO:0007669"/>
    <property type="project" value="UniProtKB-UniRule"/>
</dbReference>
<dbReference type="GO" id="GO:0010498">
    <property type="term" value="P:proteasomal protein catabolic process"/>
    <property type="evidence" value="ECO:0007669"/>
    <property type="project" value="UniProtKB-UniRule"/>
</dbReference>
<feature type="binding site" evidence="1">
    <location>
        <position position="61"/>
    </location>
    <ligand>
        <name>Mg(2+)</name>
        <dbReference type="ChEBI" id="CHEBI:18420"/>
    </ligand>
</feature>
<keyword evidence="1" id="KW-0547">Nucleotide-binding</keyword>
<dbReference type="GO" id="GO:0016879">
    <property type="term" value="F:ligase activity, forming carbon-nitrogen bonds"/>
    <property type="evidence" value="ECO:0007669"/>
    <property type="project" value="UniProtKB-UniRule"/>
</dbReference>
<gene>
    <name evidence="1 3" type="primary">pafA</name>
    <name evidence="3" type="ORF">CPELA_05585</name>
</gene>
<keyword evidence="1 3" id="KW-0436">Ligase</keyword>
<dbReference type="InterPro" id="IPR004347">
    <property type="entry name" value="Pup_ligase/deamidase"/>
</dbReference>
<comment type="miscellaneous">
    <text evidence="1">The reaction mechanism probably proceeds via the activation of Pup by phosphorylation of its C-terminal glutamate, which is then subject to nucleophilic attack by the substrate lysine, resulting in an isopeptide bond and the release of phosphate as a good leaving group.</text>
</comment>
<dbReference type="EMBL" id="CP035299">
    <property type="protein sequence ID" value="QAU52388.1"/>
    <property type="molecule type" value="Genomic_DNA"/>
</dbReference>
<dbReference type="KEGG" id="cpeg:CPELA_05585"/>
<dbReference type="GO" id="GO:0019941">
    <property type="term" value="P:modification-dependent protein catabolic process"/>
    <property type="evidence" value="ECO:0007669"/>
    <property type="project" value="UniProtKB-UniRule"/>
</dbReference>
<keyword evidence="1" id="KW-0067">ATP-binding</keyword>